<keyword evidence="1 5" id="KW-0169">Cobalamin biosynthesis</keyword>
<dbReference type="GO" id="GO:0032259">
    <property type="term" value="P:methylation"/>
    <property type="evidence" value="ECO:0007669"/>
    <property type="project" value="UniProtKB-KW"/>
</dbReference>
<dbReference type="InterPro" id="IPR036074">
    <property type="entry name" value="CbiD_sf"/>
</dbReference>
<feature type="region of interest" description="Disordered" evidence="6">
    <location>
        <begin position="372"/>
        <end position="401"/>
    </location>
</feature>
<keyword evidence="8" id="KW-1185">Reference proteome</keyword>
<proteinExistence type="inferred from homology"/>
<evidence type="ECO:0000256" key="1">
    <source>
        <dbReference type="ARBA" id="ARBA00022573"/>
    </source>
</evidence>
<dbReference type="UniPathway" id="UPA00148">
    <property type="reaction ID" value="UER00227"/>
</dbReference>
<dbReference type="AlphaFoldDB" id="A0A1T1D1K1"/>
<evidence type="ECO:0000256" key="2">
    <source>
        <dbReference type="ARBA" id="ARBA00022603"/>
    </source>
</evidence>
<dbReference type="Pfam" id="PF01888">
    <property type="entry name" value="CbiD"/>
    <property type="match status" value="1"/>
</dbReference>
<reference evidence="7 8" key="1">
    <citation type="submission" date="2017-02" db="EMBL/GenBank/DDBJ databases">
        <title>Draft Genome Sequences of 'Candidatus Synechococcus spongiarum', Cyanobacterial Symbionts of the Mediterranean Sponge Aplysina aerophoba from two locations.</title>
        <authorList>
            <person name="Slaby B.M."/>
            <person name="Hentschel U."/>
        </authorList>
    </citation>
    <scope>NUCLEOTIDE SEQUENCE [LARGE SCALE GENOMIC DNA]</scope>
    <source>
        <strain evidence="7">LMB bulk15M</strain>
    </source>
</reference>
<dbReference type="GO" id="GO:0019251">
    <property type="term" value="P:anaerobic cobalamin biosynthetic process"/>
    <property type="evidence" value="ECO:0007669"/>
    <property type="project" value="UniProtKB-UniRule"/>
</dbReference>
<comment type="pathway">
    <text evidence="5">Cofactor biosynthesis; adenosylcobalamin biosynthesis; cob(II)yrinate a,c-diamide from sirohydrochlorin (anaerobic route): step 6/10.</text>
</comment>
<evidence type="ECO:0000313" key="8">
    <source>
        <dbReference type="Proteomes" id="UP000242636"/>
    </source>
</evidence>
<dbReference type="HAMAP" id="MF_00787">
    <property type="entry name" value="CbiD"/>
    <property type="match status" value="1"/>
</dbReference>
<dbReference type="PIRSF" id="PIRSF026782">
    <property type="entry name" value="CbiD"/>
    <property type="match status" value="1"/>
</dbReference>
<dbReference type="EC" id="2.1.1.195" evidence="5"/>
<comment type="similarity">
    <text evidence="5">Belongs to the CbiD family.</text>
</comment>
<dbReference type="InterPro" id="IPR002748">
    <property type="entry name" value="CbiD"/>
</dbReference>
<comment type="caution">
    <text evidence="7">The sequence shown here is derived from an EMBL/GenBank/DDBJ whole genome shotgun (WGS) entry which is preliminary data.</text>
</comment>
<evidence type="ECO:0000256" key="4">
    <source>
        <dbReference type="ARBA" id="ARBA00022691"/>
    </source>
</evidence>
<comment type="function">
    <text evidence="5">Catalyzes the methylation of C-1 in cobalt-precorrin-5B to form cobalt-precorrin-6A.</text>
</comment>
<organism evidence="7 8">
    <name type="scientific">Candidatus Synechococcus spongiarum LMB bulk15M</name>
    <dbReference type="NCBI Taxonomy" id="1943582"/>
    <lineage>
        <taxon>Bacteria</taxon>
        <taxon>Bacillati</taxon>
        <taxon>Cyanobacteriota</taxon>
        <taxon>Cyanophyceae</taxon>
        <taxon>Synechococcales</taxon>
        <taxon>Synechococcaceae</taxon>
        <taxon>Synechococcus</taxon>
    </lineage>
</organism>
<evidence type="ECO:0000256" key="6">
    <source>
        <dbReference type="SAM" id="MobiDB-lite"/>
    </source>
</evidence>
<comment type="catalytic activity">
    <reaction evidence="5">
        <text>Co-precorrin-5B + S-adenosyl-L-methionine = Co-precorrin-6A + S-adenosyl-L-homocysteine</text>
        <dbReference type="Rhea" id="RHEA:26285"/>
        <dbReference type="ChEBI" id="CHEBI:57856"/>
        <dbReference type="ChEBI" id="CHEBI:59789"/>
        <dbReference type="ChEBI" id="CHEBI:60063"/>
        <dbReference type="ChEBI" id="CHEBI:60064"/>
        <dbReference type="EC" id="2.1.1.195"/>
    </reaction>
</comment>
<dbReference type="NCBIfam" id="TIGR00312">
    <property type="entry name" value="cbiD"/>
    <property type="match status" value="1"/>
</dbReference>
<gene>
    <name evidence="5" type="primary">cbiD</name>
    <name evidence="7" type="ORF">BV61_02205</name>
</gene>
<evidence type="ECO:0000256" key="3">
    <source>
        <dbReference type="ARBA" id="ARBA00022679"/>
    </source>
</evidence>
<dbReference type="Gene3D" id="3.30.2110.10">
    <property type="entry name" value="CbiD-like"/>
    <property type="match status" value="1"/>
</dbReference>
<evidence type="ECO:0000313" key="7">
    <source>
        <dbReference type="EMBL" id="OOV34746.1"/>
    </source>
</evidence>
<dbReference type="GO" id="GO:0043780">
    <property type="term" value="F:cobalt-precorrin-5B C1-methyltransferase activity"/>
    <property type="evidence" value="ECO:0007669"/>
    <property type="project" value="RHEA"/>
</dbReference>
<evidence type="ECO:0000256" key="5">
    <source>
        <dbReference type="HAMAP-Rule" id="MF_00787"/>
    </source>
</evidence>
<keyword evidence="2 5" id="KW-0489">Methyltransferase</keyword>
<dbReference type="PANTHER" id="PTHR35863">
    <property type="entry name" value="COBALT-PRECORRIN-5B C(1)-METHYLTRANSFERASE"/>
    <property type="match status" value="1"/>
</dbReference>
<accession>A0A1T1D1K1</accession>
<dbReference type="SUPFAM" id="SSF111342">
    <property type="entry name" value="CbiD-like"/>
    <property type="match status" value="1"/>
</dbReference>
<sequence>MSLNPPPATAPPVSNTSEPITGYSLPVWVTAVAMAALHCLRGEPFVSPVSMHLPQETPPHLLPVQQAAPLGADTALAMGRCQPGDRLDLTRDLPIWVLAERLPRGRGHPPLQLLPGAGVGVHADSGRICASNFALELLHRNLEPLLPPQAAVRLTLIFPTGARLAERTSNRAFGVVDGLALLGMGAWAQASAAPDQLAAARQRLARVVEARPHAPVVLVLGANGWDLACRHGFPEAALVKVGNWIGPLLVEAAERQCRQVLLWGYHGKLLKLAGGIFHTHHHVADGRATVLTAFAALEGLTGSDLEQLHSAPTVEAALNHLRRHKPGLSSRLEARLLAEAERQARAYVARHGEHVPDVGVVIFDGRRQVRGAGPHGQRLLDALGPPKKRDPTLQPTTSPVA</sequence>
<keyword evidence="3 5" id="KW-0808">Transferase</keyword>
<dbReference type="Proteomes" id="UP000242636">
    <property type="component" value="Unassembled WGS sequence"/>
</dbReference>
<dbReference type="PANTHER" id="PTHR35863:SF1">
    <property type="entry name" value="COBALT-PRECORRIN-5B C(1)-METHYLTRANSFERASE"/>
    <property type="match status" value="1"/>
</dbReference>
<keyword evidence="4 5" id="KW-0949">S-adenosyl-L-methionine</keyword>
<protein>
    <recommendedName>
        <fullName evidence="5">Cobalt-precorrin-5B C(1)-methyltransferase</fullName>
        <ecNumber evidence="5">2.1.1.195</ecNumber>
    </recommendedName>
    <alternativeName>
        <fullName evidence="5">Cobalt-precorrin-6A synthase</fullName>
    </alternativeName>
</protein>
<dbReference type="EMBL" id="MWLD01000027">
    <property type="protein sequence ID" value="OOV34746.1"/>
    <property type="molecule type" value="Genomic_DNA"/>
</dbReference>
<name>A0A1T1D1K1_9SYNE</name>